<dbReference type="AlphaFoldDB" id="A0A2A4X4Q5"/>
<dbReference type="Proteomes" id="UP000218775">
    <property type="component" value="Unassembled WGS sequence"/>
</dbReference>
<evidence type="ECO:0000313" key="1">
    <source>
        <dbReference type="EMBL" id="PCI77494.1"/>
    </source>
</evidence>
<sequence length="87" mass="10283">MVEEKSCLSLRKFSIGGTQYPWFIFKLIGYQKHIVFDSSRTLRTDRGEVFSYFLLSFSKKKQPFFGKLLTSFFIPPLKKTTLLFEKN</sequence>
<gene>
    <name evidence="1" type="ORF">COB21_02990</name>
</gene>
<comment type="caution">
    <text evidence="1">The sequence shown here is derived from an EMBL/GenBank/DDBJ whole genome shotgun (WGS) entry which is preliminary data.</text>
</comment>
<reference evidence="2" key="1">
    <citation type="submission" date="2017-08" db="EMBL/GenBank/DDBJ databases">
        <title>A dynamic microbial community with high functional redundancy inhabits the cold, oxic subseafloor aquifer.</title>
        <authorList>
            <person name="Tully B.J."/>
            <person name="Wheat C.G."/>
            <person name="Glazer B.T."/>
            <person name="Huber J.A."/>
        </authorList>
    </citation>
    <scope>NUCLEOTIDE SEQUENCE [LARGE SCALE GENOMIC DNA]</scope>
</reference>
<protein>
    <submittedName>
        <fullName evidence="1">Uncharacterized protein</fullName>
    </submittedName>
</protein>
<organism evidence="1 2">
    <name type="scientific">Aerophobetes bacterium</name>
    <dbReference type="NCBI Taxonomy" id="2030807"/>
    <lineage>
        <taxon>Bacteria</taxon>
        <taxon>Candidatus Aerophobota</taxon>
    </lineage>
</organism>
<accession>A0A2A4X4Q5</accession>
<proteinExistence type="predicted"/>
<dbReference type="EMBL" id="NVUK01000016">
    <property type="protein sequence ID" value="PCI77494.1"/>
    <property type="molecule type" value="Genomic_DNA"/>
</dbReference>
<name>A0A2A4X4Q5_UNCAE</name>
<evidence type="ECO:0000313" key="2">
    <source>
        <dbReference type="Proteomes" id="UP000218775"/>
    </source>
</evidence>